<accession>A0A7W9PI60</accession>
<name>A0A7W9PI60_9NOCA</name>
<comment type="caution">
    <text evidence="2">The sequence shown here is derived from an EMBL/GenBank/DDBJ whole genome shotgun (WGS) entry which is preliminary data.</text>
</comment>
<dbReference type="Proteomes" id="UP000540412">
    <property type="component" value="Unassembled WGS sequence"/>
</dbReference>
<evidence type="ECO:0000313" key="3">
    <source>
        <dbReference type="Proteomes" id="UP000540412"/>
    </source>
</evidence>
<feature type="domain" description="RNHCP" evidence="1">
    <location>
        <begin position="1"/>
        <end position="41"/>
    </location>
</feature>
<keyword evidence="3" id="KW-1185">Reference proteome</keyword>
<organism evidence="2 3">
    <name type="scientific">Nocardia transvalensis</name>
    <dbReference type="NCBI Taxonomy" id="37333"/>
    <lineage>
        <taxon>Bacteria</taxon>
        <taxon>Bacillati</taxon>
        <taxon>Actinomycetota</taxon>
        <taxon>Actinomycetes</taxon>
        <taxon>Mycobacteriales</taxon>
        <taxon>Nocardiaceae</taxon>
        <taxon>Nocardia</taxon>
    </lineage>
</organism>
<protein>
    <recommendedName>
        <fullName evidence="1">RNHCP domain-containing protein</fullName>
    </recommendedName>
</protein>
<proteinExistence type="predicted"/>
<reference evidence="2 3" key="1">
    <citation type="submission" date="2020-08" db="EMBL/GenBank/DDBJ databases">
        <title>Sequencing the genomes of 1000 actinobacteria strains.</title>
        <authorList>
            <person name="Klenk H.-P."/>
        </authorList>
    </citation>
    <scope>NUCLEOTIDE SEQUENCE [LARGE SCALE GENOMIC DNA]</scope>
    <source>
        <strain evidence="2 3">DSM 43582</strain>
    </source>
</reference>
<dbReference type="InterPro" id="IPR024439">
    <property type="entry name" value="RNHCP"/>
</dbReference>
<dbReference type="AlphaFoldDB" id="A0A7W9PI60"/>
<sequence>MAPLSIAVRRGGEWALVHRCARCYELALHAISEDDNQLILMRLAVRPLAEPPFPLEVFGDL</sequence>
<dbReference type="Pfam" id="PF12647">
    <property type="entry name" value="RNHCP"/>
    <property type="match status" value="1"/>
</dbReference>
<dbReference type="EMBL" id="JACHIT010000002">
    <property type="protein sequence ID" value="MBB5916627.1"/>
    <property type="molecule type" value="Genomic_DNA"/>
</dbReference>
<gene>
    <name evidence="2" type="ORF">BJY24_005539</name>
</gene>
<evidence type="ECO:0000313" key="2">
    <source>
        <dbReference type="EMBL" id="MBB5916627.1"/>
    </source>
</evidence>
<evidence type="ECO:0000259" key="1">
    <source>
        <dbReference type="Pfam" id="PF12647"/>
    </source>
</evidence>